<reference evidence="2 3" key="1">
    <citation type="submission" date="2018-03" db="EMBL/GenBank/DDBJ databases">
        <title>The draft genome of Sphingosinicella sp. GL-C-18.</title>
        <authorList>
            <person name="Liu L."/>
            <person name="Li L."/>
            <person name="Liang L."/>
            <person name="Zhang X."/>
            <person name="Wang T."/>
        </authorList>
    </citation>
    <scope>NUCLEOTIDE SEQUENCE [LARGE SCALE GENOMIC DNA]</scope>
    <source>
        <strain evidence="2 3">GL-C-18</strain>
    </source>
</reference>
<dbReference type="EMBL" id="PXYI01000003">
    <property type="protein sequence ID" value="PSJ40825.1"/>
    <property type="molecule type" value="Genomic_DNA"/>
</dbReference>
<dbReference type="Proteomes" id="UP000241167">
    <property type="component" value="Unassembled WGS sequence"/>
</dbReference>
<comment type="caution">
    <text evidence="2">The sequence shown here is derived from an EMBL/GenBank/DDBJ whole genome shotgun (WGS) entry which is preliminary data.</text>
</comment>
<organism evidence="2 3">
    <name type="scientific">Allosphingosinicella deserti</name>
    <dbReference type="NCBI Taxonomy" id="2116704"/>
    <lineage>
        <taxon>Bacteria</taxon>
        <taxon>Pseudomonadati</taxon>
        <taxon>Pseudomonadota</taxon>
        <taxon>Alphaproteobacteria</taxon>
        <taxon>Sphingomonadales</taxon>
        <taxon>Sphingomonadaceae</taxon>
        <taxon>Allosphingosinicella</taxon>
    </lineage>
</organism>
<keyword evidence="3" id="KW-1185">Reference proteome</keyword>
<accession>A0A2P7QS86</accession>
<dbReference type="OrthoDB" id="7173889at2"/>
<feature type="region of interest" description="Disordered" evidence="1">
    <location>
        <begin position="13"/>
        <end position="59"/>
    </location>
</feature>
<name>A0A2P7QS86_9SPHN</name>
<protein>
    <submittedName>
        <fullName evidence="2">DUF4169 domain-containing protein</fullName>
    </submittedName>
</protein>
<feature type="compositionally biased region" description="Basic and acidic residues" evidence="1">
    <location>
        <begin position="34"/>
        <end position="46"/>
    </location>
</feature>
<sequence length="59" mass="6641">MAEIINLRQARKALDRAAKHRVAERNRAANGRTGAEKKASKAEAARQQRLLDSARRETE</sequence>
<dbReference type="AlphaFoldDB" id="A0A2P7QS86"/>
<evidence type="ECO:0000256" key="1">
    <source>
        <dbReference type="SAM" id="MobiDB-lite"/>
    </source>
</evidence>
<proteinExistence type="predicted"/>
<evidence type="ECO:0000313" key="2">
    <source>
        <dbReference type="EMBL" id="PSJ40825.1"/>
    </source>
</evidence>
<gene>
    <name evidence="2" type="ORF">C7I55_11090</name>
</gene>
<dbReference type="Pfam" id="PF13770">
    <property type="entry name" value="DUF4169"/>
    <property type="match status" value="1"/>
</dbReference>
<dbReference type="InterPro" id="IPR025227">
    <property type="entry name" value="DUF4169"/>
</dbReference>
<evidence type="ECO:0000313" key="3">
    <source>
        <dbReference type="Proteomes" id="UP000241167"/>
    </source>
</evidence>
<feature type="compositionally biased region" description="Basic and acidic residues" evidence="1">
    <location>
        <begin position="13"/>
        <end position="27"/>
    </location>
</feature>